<evidence type="ECO:0000313" key="2">
    <source>
        <dbReference type="EMBL" id="KAF5938976.1"/>
    </source>
</evidence>
<reference evidence="3" key="1">
    <citation type="journal article" date="2020" name="Nat. Commun.">
        <title>Genome assembly of wild tea tree DASZ reveals pedigree and selection history of tea varieties.</title>
        <authorList>
            <person name="Zhang W."/>
            <person name="Zhang Y."/>
            <person name="Qiu H."/>
            <person name="Guo Y."/>
            <person name="Wan H."/>
            <person name="Zhang X."/>
            <person name="Scossa F."/>
            <person name="Alseekh S."/>
            <person name="Zhang Q."/>
            <person name="Wang P."/>
            <person name="Xu L."/>
            <person name="Schmidt M.H."/>
            <person name="Jia X."/>
            <person name="Li D."/>
            <person name="Zhu A."/>
            <person name="Guo F."/>
            <person name="Chen W."/>
            <person name="Ni D."/>
            <person name="Usadel B."/>
            <person name="Fernie A.R."/>
            <person name="Wen W."/>
        </authorList>
    </citation>
    <scope>NUCLEOTIDE SEQUENCE [LARGE SCALE GENOMIC DNA]</scope>
    <source>
        <strain evidence="3">cv. G240</strain>
    </source>
</reference>
<dbReference type="AlphaFoldDB" id="A0A7J7GHV1"/>
<dbReference type="InterPro" id="IPR004158">
    <property type="entry name" value="DUF247_pln"/>
</dbReference>
<gene>
    <name evidence="2" type="ORF">HYC85_023235</name>
</gene>
<keyword evidence="1" id="KW-0812">Transmembrane</keyword>
<reference evidence="2 3" key="2">
    <citation type="submission" date="2020-07" db="EMBL/GenBank/DDBJ databases">
        <title>Genome assembly of wild tea tree DASZ reveals pedigree and selection history of tea varieties.</title>
        <authorList>
            <person name="Zhang W."/>
        </authorList>
    </citation>
    <scope>NUCLEOTIDE SEQUENCE [LARGE SCALE GENOMIC DNA]</scope>
    <source>
        <strain evidence="3">cv. G240</strain>
        <tissue evidence="2">Leaf</tissue>
    </source>
</reference>
<comment type="caution">
    <text evidence="2">The sequence shown here is derived from an EMBL/GenBank/DDBJ whole genome shotgun (WGS) entry which is preliminary data.</text>
</comment>
<dbReference type="EMBL" id="JACBKZ010000011">
    <property type="protein sequence ID" value="KAF5938976.1"/>
    <property type="molecule type" value="Genomic_DNA"/>
</dbReference>
<protein>
    <submittedName>
        <fullName evidence="2">Uncharacterized protein</fullName>
    </submittedName>
</protein>
<evidence type="ECO:0000313" key="3">
    <source>
        <dbReference type="Proteomes" id="UP000593564"/>
    </source>
</evidence>
<evidence type="ECO:0000256" key="1">
    <source>
        <dbReference type="SAM" id="Phobius"/>
    </source>
</evidence>
<dbReference type="Proteomes" id="UP000593564">
    <property type="component" value="Unassembled WGS sequence"/>
</dbReference>
<proteinExistence type="predicted"/>
<keyword evidence="1" id="KW-0472">Membrane</keyword>
<dbReference type="PANTHER" id="PTHR31170">
    <property type="entry name" value="BNAC04G53230D PROTEIN"/>
    <property type="match status" value="1"/>
</dbReference>
<keyword evidence="3" id="KW-1185">Reference proteome</keyword>
<keyword evidence="1" id="KW-1133">Transmembrane helix</keyword>
<feature type="transmembrane region" description="Helical" evidence="1">
    <location>
        <begin position="359"/>
        <end position="383"/>
    </location>
</feature>
<dbReference type="Pfam" id="PF03140">
    <property type="entry name" value="DUF247"/>
    <property type="match status" value="1"/>
</dbReference>
<sequence>MYFFALKLEKEAIGGQNHATATRQPGEHTFEGQNRVTTTGRPGKHLKHVGRNQYWRFDMDMACLTFFVDIRRHVYNPHAVHIELVKFVEENEERIHGYYAETINLNSDKFLEIILVDAAFIIEVLLRYWFDDLITPNDRIFRKPWMINDINQDLLLLENQLPFFVLEDLFEMTNINLVFNENETWSYPFICLTFHWFLNSNKIQELVSYQEKSLRHTKRKFEFIPSATELHEAGVKFKQCFGNPTEKIYDSTKHLLQNIMAYEQCHCEVKFVTDYTVILVYLTNTSKDVELLVKPKVIENWLSDNNDVSNLFNGIDKEVILDTNAYYFTKVHKELNDYYKICSHKWKATLRHNYCNTPWQVLSIIVAAILLGLTFIQSLCSLVSCHK</sequence>
<organism evidence="2 3">
    <name type="scientific">Camellia sinensis</name>
    <name type="common">Tea plant</name>
    <name type="synonym">Thea sinensis</name>
    <dbReference type="NCBI Taxonomy" id="4442"/>
    <lineage>
        <taxon>Eukaryota</taxon>
        <taxon>Viridiplantae</taxon>
        <taxon>Streptophyta</taxon>
        <taxon>Embryophyta</taxon>
        <taxon>Tracheophyta</taxon>
        <taxon>Spermatophyta</taxon>
        <taxon>Magnoliopsida</taxon>
        <taxon>eudicotyledons</taxon>
        <taxon>Gunneridae</taxon>
        <taxon>Pentapetalae</taxon>
        <taxon>asterids</taxon>
        <taxon>Ericales</taxon>
        <taxon>Theaceae</taxon>
        <taxon>Camellia</taxon>
    </lineage>
</organism>
<accession>A0A7J7GHV1</accession>
<name>A0A7J7GHV1_CAMSI</name>
<dbReference type="PANTHER" id="PTHR31170:SF25">
    <property type="entry name" value="BNAA09G04570D PROTEIN"/>
    <property type="match status" value="1"/>
</dbReference>